<protein>
    <submittedName>
        <fullName evidence="1">Uncharacterized protein</fullName>
    </submittedName>
</protein>
<organism evidence="1 2">
    <name type="scientific">Parasponia andersonii</name>
    <name type="common">Sponia andersonii</name>
    <dbReference type="NCBI Taxonomy" id="3476"/>
    <lineage>
        <taxon>Eukaryota</taxon>
        <taxon>Viridiplantae</taxon>
        <taxon>Streptophyta</taxon>
        <taxon>Embryophyta</taxon>
        <taxon>Tracheophyta</taxon>
        <taxon>Spermatophyta</taxon>
        <taxon>Magnoliopsida</taxon>
        <taxon>eudicotyledons</taxon>
        <taxon>Gunneridae</taxon>
        <taxon>Pentapetalae</taxon>
        <taxon>rosids</taxon>
        <taxon>fabids</taxon>
        <taxon>Rosales</taxon>
        <taxon>Cannabaceae</taxon>
        <taxon>Parasponia</taxon>
    </lineage>
</organism>
<dbReference type="Proteomes" id="UP000237105">
    <property type="component" value="Unassembled WGS sequence"/>
</dbReference>
<dbReference type="EMBL" id="JXTB01000223">
    <property type="protein sequence ID" value="PON52245.1"/>
    <property type="molecule type" value="Genomic_DNA"/>
</dbReference>
<name>A0A2P5BTZ2_PARAD</name>
<dbReference type="AlphaFoldDB" id="A0A2P5BTZ2"/>
<gene>
    <name evidence="1" type="ORF">PanWU01x14_210870</name>
</gene>
<proteinExistence type="predicted"/>
<accession>A0A2P5BTZ2</accession>
<comment type="caution">
    <text evidence="1">The sequence shown here is derived from an EMBL/GenBank/DDBJ whole genome shotgun (WGS) entry which is preliminary data.</text>
</comment>
<sequence>MVQQSCWNLTYSRAPRCHHHHRHRSLTRNRSSPTRCHHCSAPHGSIISLAGKGKLIKKICKGSRARIRLLDGTPWALLLSSLHDSLLKGRELQDTLTSIVISNSICNSKLAIGIITLLLMKIPKITNIRRSGFFQISVRFLLEKYHFLKIF</sequence>
<evidence type="ECO:0000313" key="1">
    <source>
        <dbReference type="EMBL" id="PON52245.1"/>
    </source>
</evidence>
<reference evidence="2" key="1">
    <citation type="submission" date="2016-06" db="EMBL/GenBank/DDBJ databases">
        <title>Parallel loss of symbiosis genes in relatives of nitrogen-fixing non-legume Parasponia.</title>
        <authorList>
            <person name="Van Velzen R."/>
            <person name="Holmer R."/>
            <person name="Bu F."/>
            <person name="Rutten L."/>
            <person name="Van Zeijl A."/>
            <person name="Liu W."/>
            <person name="Santuari L."/>
            <person name="Cao Q."/>
            <person name="Sharma T."/>
            <person name="Shen D."/>
            <person name="Roswanjaya Y."/>
            <person name="Wardhani T."/>
            <person name="Kalhor M.S."/>
            <person name="Jansen J."/>
            <person name="Van den Hoogen J."/>
            <person name="Gungor B."/>
            <person name="Hartog M."/>
            <person name="Hontelez J."/>
            <person name="Verver J."/>
            <person name="Yang W.-C."/>
            <person name="Schijlen E."/>
            <person name="Repin R."/>
            <person name="Schilthuizen M."/>
            <person name="Schranz E."/>
            <person name="Heidstra R."/>
            <person name="Miyata K."/>
            <person name="Fedorova E."/>
            <person name="Kohlen W."/>
            <person name="Bisseling T."/>
            <person name="Smit S."/>
            <person name="Geurts R."/>
        </authorList>
    </citation>
    <scope>NUCLEOTIDE SEQUENCE [LARGE SCALE GENOMIC DNA]</scope>
    <source>
        <strain evidence="2">cv. WU1-14</strain>
    </source>
</reference>
<evidence type="ECO:0000313" key="2">
    <source>
        <dbReference type="Proteomes" id="UP000237105"/>
    </source>
</evidence>
<keyword evidence="2" id="KW-1185">Reference proteome</keyword>